<proteinExistence type="predicted"/>
<sequence>MASRIYPNLPTTRLLIVRHGQTSASRDDVCCGTTELPLTDTGLLQARALAESLRDEAIDAIYCSPQQRAQQTAIPSANLLNLPIQTRLALREMDFGRWENLPREQLKQHYPAELAAWDRGSWMVNPPGGETQQAVLARTVPCLTELVLKHSGQTLLLVSHKTAIRLLVGHLLEMSLSASRRLSVNNASVTELHITGDSVHLARYNETSHLRQINS</sequence>
<accession>A0ABQ3UPR9</accession>
<dbReference type="Proteomes" id="UP000654345">
    <property type="component" value="Unassembled WGS sequence"/>
</dbReference>
<dbReference type="SMART" id="SM00855">
    <property type="entry name" value="PGAM"/>
    <property type="match status" value="1"/>
</dbReference>
<reference evidence="2 3" key="1">
    <citation type="journal article" date="2021" name="Int. J. Syst. Evol. Microbiol.">
        <title>Reticulibacter mediterranei gen. nov., sp. nov., within the new family Reticulibacteraceae fam. nov., and Ktedonospora formicarum gen. nov., sp. nov., Ktedonobacter robiniae sp. nov., Dictyobacter formicarum sp. nov. and Dictyobacter arantiisoli sp. nov., belonging to the class Ktedonobacteria.</title>
        <authorList>
            <person name="Yabe S."/>
            <person name="Zheng Y."/>
            <person name="Wang C.M."/>
            <person name="Sakai Y."/>
            <person name="Abe K."/>
            <person name="Yokota A."/>
            <person name="Donadio S."/>
            <person name="Cavaletti L."/>
            <person name="Monciardini P."/>
        </authorList>
    </citation>
    <scope>NUCLEOTIDE SEQUENCE [LARGE SCALE GENOMIC DNA]</scope>
    <source>
        <strain evidence="2 3">SOSP1-30</strain>
    </source>
</reference>
<dbReference type="RefSeq" id="WP_201371356.1">
    <property type="nucleotide sequence ID" value="NZ_BNJG01000001.1"/>
</dbReference>
<dbReference type="InterPro" id="IPR013078">
    <property type="entry name" value="His_Pase_superF_clade-1"/>
</dbReference>
<evidence type="ECO:0000256" key="1">
    <source>
        <dbReference type="ARBA" id="ARBA00022801"/>
    </source>
</evidence>
<comment type="caution">
    <text evidence="2">The sequence shown here is derived from an EMBL/GenBank/DDBJ whole genome shotgun (WGS) entry which is preliminary data.</text>
</comment>
<dbReference type="Gene3D" id="3.40.50.1240">
    <property type="entry name" value="Phosphoglycerate mutase-like"/>
    <property type="match status" value="1"/>
</dbReference>
<dbReference type="CDD" id="cd07067">
    <property type="entry name" value="HP_PGM_like"/>
    <property type="match status" value="1"/>
</dbReference>
<keyword evidence="1" id="KW-0378">Hydrolase</keyword>
<dbReference type="InterPro" id="IPR051695">
    <property type="entry name" value="Phosphoglycerate_Mutase"/>
</dbReference>
<name>A0ABQ3UPR9_9CHLR</name>
<dbReference type="PANTHER" id="PTHR46517">
    <property type="entry name" value="FRUCTOSE-2,6-BISPHOSPHATASE TIGAR"/>
    <property type="match status" value="1"/>
</dbReference>
<dbReference type="PANTHER" id="PTHR46517:SF1">
    <property type="entry name" value="FRUCTOSE-2,6-BISPHOSPHATASE TIGAR"/>
    <property type="match status" value="1"/>
</dbReference>
<evidence type="ECO:0000313" key="2">
    <source>
        <dbReference type="EMBL" id="GHO54675.1"/>
    </source>
</evidence>
<protein>
    <submittedName>
        <fullName evidence="2">Phosphoglycerate mutase</fullName>
    </submittedName>
</protein>
<organism evidence="2 3">
    <name type="scientific">Ktedonobacter robiniae</name>
    <dbReference type="NCBI Taxonomy" id="2778365"/>
    <lineage>
        <taxon>Bacteria</taxon>
        <taxon>Bacillati</taxon>
        <taxon>Chloroflexota</taxon>
        <taxon>Ktedonobacteria</taxon>
        <taxon>Ktedonobacterales</taxon>
        <taxon>Ktedonobacteraceae</taxon>
        <taxon>Ktedonobacter</taxon>
    </lineage>
</organism>
<evidence type="ECO:0000313" key="3">
    <source>
        <dbReference type="Proteomes" id="UP000654345"/>
    </source>
</evidence>
<gene>
    <name evidence="2" type="ORF">KSB_31500</name>
</gene>
<dbReference type="SUPFAM" id="SSF53254">
    <property type="entry name" value="Phosphoglycerate mutase-like"/>
    <property type="match status" value="1"/>
</dbReference>
<dbReference type="EMBL" id="BNJG01000001">
    <property type="protein sequence ID" value="GHO54675.1"/>
    <property type="molecule type" value="Genomic_DNA"/>
</dbReference>
<keyword evidence="3" id="KW-1185">Reference proteome</keyword>
<dbReference type="Pfam" id="PF00300">
    <property type="entry name" value="His_Phos_1"/>
    <property type="match status" value="1"/>
</dbReference>
<dbReference type="InterPro" id="IPR029033">
    <property type="entry name" value="His_PPase_superfam"/>
</dbReference>
<dbReference type="PIRSF" id="PIRSF000709">
    <property type="entry name" value="6PFK_2-Ptase"/>
    <property type="match status" value="1"/>
</dbReference>